<dbReference type="Proteomes" id="UP001196413">
    <property type="component" value="Unassembled WGS sequence"/>
</dbReference>
<feature type="compositionally biased region" description="Low complexity" evidence="1">
    <location>
        <begin position="204"/>
        <end position="222"/>
    </location>
</feature>
<proteinExistence type="predicted"/>
<comment type="caution">
    <text evidence="2">The sequence shown here is derived from an EMBL/GenBank/DDBJ whole genome shotgun (WGS) entry which is preliminary data.</text>
</comment>
<organism evidence="2 3">
    <name type="scientific">Parelaphostrongylus tenuis</name>
    <name type="common">Meningeal worm</name>
    <dbReference type="NCBI Taxonomy" id="148309"/>
    <lineage>
        <taxon>Eukaryota</taxon>
        <taxon>Metazoa</taxon>
        <taxon>Ecdysozoa</taxon>
        <taxon>Nematoda</taxon>
        <taxon>Chromadorea</taxon>
        <taxon>Rhabditida</taxon>
        <taxon>Rhabditina</taxon>
        <taxon>Rhabditomorpha</taxon>
        <taxon>Strongyloidea</taxon>
        <taxon>Metastrongylidae</taxon>
        <taxon>Parelaphostrongylus</taxon>
    </lineage>
</organism>
<keyword evidence="3" id="KW-1185">Reference proteome</keyword>
<gene>
    <name evidence="2" type="ORF">KIN20_025190</name>
</gene>
<feature type="region of interest" description="Disordered" evidence="1">
    <location>
        <begin position="58"/>
        <end position="77"/>
    </location>
</feature>
<dbReference type="AlphaFoldDB" id="A0AAD5MY36"/>
<evidence type="ECO:0000313" key="3">
    <source>
        <dbReference type="Proteomes" id="UP001196413"/>
    </source>
</evidence>
<dbReference type="EMBL" id="JAHQIW010005122">
    <property type="protein sequence ID" value="KAJ1364988.1"/>
    <property type="molecule type" value="Genomic_DNA"/>
</dbReference>
<reference evidence="2" key="1">
    <citation type="submission" date="2021-06" db="EMBL/GenBank/DDBJ databases">
        <title>Parelaphostrongylus tenuis whole genome reference sequence.</title>
        <authorList>
            <person name="Garwood T.J."/>
            <person name="Larsen P.A."/>
            <person name="Fountain-Jones N.M."/>
            <person name="Garbe J.R."/>
            <person name="Macchietto M.G."/>
            <person name="Kania S.A."/>
            <person name="Gerhold R.W."/>
            <person name="Richards J.E."/>
            <person name="Wolf T.M."/>
        </authorList>
    </citation>
    <scope>NUCLEOTIDE SEQUENCE</scope>
    <source>
        <strain evidence="2">MNPRO001-30</strain>
        <tissue evidence="2">Meninges</tissue>
    </source>
</reference>
<evidence type="ECO:0000313" key="2">
    <source>
        <dbReference type="EMBL" id="KAJ1364988.1"/>
    </source>
</evidence>
<feature type="region of interest" description="Disordered" evidence="1">
    <location>
        <begin position="199"/>
        <end position="222"/>
    </location>
</feature>
<evidence type="ECO:0000256" key="1">
    <source>
        <dbReference type="SAM" id="MobiDB-lite"/>
    </source>
</evidence>
<protein>
    <submittedName>
        <fullName evidence="2">Uncharacterized protein</fullName>
    </submittedName>
</protein>
<name>A0AAD5MY36_PARTN</name>
<accession>A0AAD5MY36</accession>
<sequence>MKKIEQQPAHRGLPERWKELVFRLKKKLEALKVQKSLLSHTSTVSPTRKGAVTFLNFSDTNNTTADKPMEKSTRYPNDSVFSSQQQLSEGSIILGQKVNKVLNNSTVPVSKTRLTSSTQGIAKASEIPSDGISSKPRDMEEVADMRAQSQEFISSTSPRTTTILGKTSEFFSSLSSRAAENRLTELITSTVASAQIGTAATRNSTSNSFSSPKISSSDSSKMKTSTAAINELSQLSENEKKEIILKTFKTTLLDNMAESRLLKLENSPIREKVNIQSFQEHFSEEDRVIETPLSSAVNTTQAIIQYASANVTTKTTPNSKNSLNVSVTKKFAKLEIPVPNIVVTMATVPESTFTSNRFGDVESVGGFVISKVGAASDEISEPSDQRDALHGWCH</sequence>